<dbReference type="AlphaFoldDB" id="A0A401UDR8"/>
<evidence type="ECO:0000313" key="3">
    <source>
        <dbReference type="EMBL" id="GCC53023.1"/>
    </source>
</evidence>
<gene>
    <name evidence="3" type="ORF">SanaruYs_32640</name>
</gene>
<dbReference type="Pfam" id="PF13432">
    <property type="entry name" value="TPR_16"/>
    <property type="match status" value="2"/>
</dbReference>
<dbReference type="EMBL" id="BHXQ01000006">
    <property type="protein sequence ID" value="GCC53023.1"/>
    <property type="molecule type" value="Genomic_DNA"/>
</dbReference>
<reference evidence="3 4" key="1">
    <citation type="submission" date="2018-11" db="EMBL/GenBank/DDBJ databases">
        <title>Chryseotalea sanarue gen. nov., sp., nov., a member of the family Cytophagaceae, isolated from a brackish lake in Hamamatsu Japan.</title>
        <authorList>
            <person name="Maejima Y."/>
            <person name="Iino T."/>
            <person name="Muraguchi Y."/>
            <person name="Fukuda K."/>
            <person name="Ohkuma M."/>
            <person name="Moriuchi R."/>
            <person name="Dohra H."/>
            <person name="Kimbara K."/>
            <person name="Shintani M."/>
        </authorList>
    </citation>
    <scope>NUCLEOTIDE SEQUENCE [LARGE SCALE GENOMIC DNA]</scope>
    <source>
        <strain evidence="3 4">Ys</strain>
    </source>
</reference>
<sequence length="396" mass="44692">MKKAILILLLAPALAFAQKPVKPNLNKVLNFWKDGKLKEAKEMVDLAENDPKLSLDGKTFYYKGLVYASLDTTSNEEFKALATEPLATALAAFEKADGMSKGKEYFIQDAVGLPQLKSQQMLILANFYLNQGANAFQEDDFDAAIAGFKKTQTIIPDDSTAYFYGGYAYYQKEEYQTAIDQFKIYIDKGGKSPDAYSLIINTYSGPLENKEEALKWTQTAKTAFPADENFPKVEIGLLIDLNKIDDAKGGLESAVAKEPENKILHFYLGYVNSKLEKWEDSKANYTQALKIDPAYFDAQYYLAQIYLIDAEKVKKEMNNLGITKEDQKKKLELDKLLVEKYKIALPYWEKANSMKIDDATSRIEVLDKLSMMYYYLGEDGKAAAIEKTLKELGVDN</sequence>
<feature type="chain" id="PRO_5019240251" evidence="2">
    <location>
        <begin position="18"/>
        <end position="396"/>
    </location>
</feature>
<evidence type="ECO:0000313" key="4">
    <source>
        <dbReference type="Proteomes" id="UP000288227"/>
    </source>
</evidence>
<name>A0A401UDR8_9BACT</name>
<dbReference type="InterPro" id="IPR019734">
    <property type="entry name" value="TPR_rpt"/>
</dbReference>
<dbReference type="PROSITE" id="PS50005">
    <property type="entry name" value="TPR"/>
    <property type="match status" value="1"/>
</dbReference>
<protein>
    <submittedName>
        <fullName evidence="3">Uncharacterized protein</fullName>
    </submittedName>
</protein>
<evidence type="ECO:0000256" key="2">
    <source>
        <dbReference type="SAM" id="SignalP"/>
    </source>
</evidence>
<dbReference type="SUPFAM" id="SSF48452">
    <property type="entry name" value="TPR-like"/>
    <property type="match status" value="1"/>
</dbReference>
<dbReference type="SMART" id="SM00028">
    <property type="entry name" value="TPR"/>
    <property type="match status" value="3"/>
</dbReference>
<dbReference type="PANTHER" id="PTHR12558">
    <property type="entry name" value="CELL DIVISION CYCLE 16,23,27"/>
    <property type="match status" value="1"/>
</dbReference>
<evidence type="ECO:0000256" key="1">
    <source>
        <dbReference type="PROSITE-ProRule" id="PRU00339"/>
    </source>
</evidence>
<dbReference type="Proteomes" id="UP000288227">
    <property type="component" value="Unassembled WGS sequence"/>
</dbReference>
<accession>A0A401UDR8</accession>
<keyword evidence="4" id="KW-1185">Reference proteome</keyword>
<proteinExistence type="predicted"/>
<dbReference type="OrthoDB" id="739506at2"/>
<keyword evidence="1" id="KW-0802">TPR repeat</keyword>
<feature type="signal peptide" evidence="2">
    <location>
        <begin position="1"/>
        <end position="17"/>
    </location>
</feature>
<keyword evidence="2" id="KW-0732">Signal</keyword>
<comment type="caution">
    <text evidence="3">The sequence shown here is derived from an EMBL/GenBank/DDBJ whole genome shotgun (WGS) entry which is preliminary data.</text>
</comment>
<organism evidence="3 4">
    <name type="scientific">Chryseotalea sanaruensis</name>
    <dbReference type="NCBI Taxonomy" id="2482724"/>
    <lineage>
        <taxon>Bacteria</taxon>
        <taxon>Pseudomonadati</taxon>
        <taxon>Bacteroidota</taxon>
        <taxon>Cytophagia</taxon>
        <taxon>Cytophagales</taxon>
        <taxon>Chryseotaleaceae</taxon>
        <taxon>Chryseotalea</taxon>
    </lineage>
</organism>
<dbReference type="Gene3D" id="1.25.40.10">
    <property type="entry name" value="Tetratricopeptide repeat domain"/>
    <property type="match status" value="2"/>
</dbReference>
<feature type="repeat" description="TPR" evidence="1">
    <location>
        <begin position="125"/>
        <end position="158"/>
    </location>
</feature>
<dbReference type="InterPro" id="IPR011990">
    <property type="entry name" value="TPR-like_helical_dom_sf"/>
</dbReference>
<dbReference type="PANTHER" id="PTHR12558:SF13">
    <property type="entry name" value="CELL DIVISION CYCLE PROTEIN 27 HOMOLOG"/>
    <property type="match status" value="1"/>
</dbReference>
<dbReference type="RefSeq" id="WP_127123671.1">
    <property type="nucleotide sequence ID" value="NZ_BHXQ01000006.1"/>
</dbReference>